<organism evidence="3 4">
    <name type="scientific">Rubus argutus</name>
    <name type="common">Southern blackberry</name>
    <dbReference type="NCBI Taxonomy" id="59490"/>
    <lineage>
        <taxon>Eukaryota</taxon>
        <taxon>Viridiplantae</taxon>
        <taxon>Streptophyta</taxon>
        <taxon>Embryophyta</taxon>
        <taxon>Tracheophyta</taxon>
        <taxon>Spermatophyta</taxon>
        <taxon>Magnoliopsida</taxon>
        <taxon>eudicotyledons</taxon>
        <taxon>Gunneridae</taxon>
        <taxon>Pentapetalae</taxon>
        <taxon>rosids</taxon>
        <taxon>fabids</taxon>
        <taxon>Rosales</taxon>
        <taxon>Rosaceae</taxon>
        <taxon>Rosoideae</taxon>
        <taxon>Rosoideae incertae sedis</taxon>
        <taxon>Rubus</taxon>
    </lineage>
</organism>
<keyword evidence="2" id="KW-1133">Transmembrane helix</keyword>
<protein>
    <submittedName>
        <fullName evidence="3">Uncharacterized protein</fullName>
    </submittedName>
</protein>
<dbReference type="Proteomes" id="UP001457282">
    <property type="component" value="Unassembled WGS sequence"/>
</dbReference>
<dbReference type="PANTHER" id="PTHR47380:SF4">
    <property type="entry name" value="OS02G0533000 PROTEIN"/>
    <property type="match status" value="1"/>
</dbReference>
<dbReference type="PANTHER" id="PTHR47380">
    <property type="entry name" value="OS02G0533000 PROTEIN"/>
    <property type="match status" value="1"/>
</dbReference>
<dbReference type="EMBL" id="JBEDUW010000006">
    <property type="protein sequence ID" value="KAK9925088.1"/>
    <property type="molecule type" value="Genomic_DNA"/>
</dbReference>
<evidence type="ECO:0000313" key="3">
    <source>
        <dbReference type="EMBL" id="KAK9925088.1"/>
    </source>
</evidence>
<keyword evidence="2" id="KW-0812">Transmembrane</keyword>
<comment type="caution">
    <text evidence="3">The sequence shown here is derived from an EMBL/GenBank/DDBJ whole genome shotgun (WGS) entry which is preliminary data.</text>
</comment>
<accession>A0AAW1WKJ9</accession>
<keyword evidence="2" id="KW-0472">Membrane</keyword>
<evidence type="ECO:0000256" key="2">
    <source>
        <dbReference type="SAM" id="Phobius"/>
    </source>
</evidence>
<dbReference type="InterPro" id="IPR044200">
    <property type="entry name" value="At5g03900-like"/>
</dbReference>
<reference evidence="3 4" key="1">
    <citation type="journal article" date="2023" name="G3 (Bethesda)">
        <title>A chromosome-length genome assembly and annotation of blackberry (Rubus argutus, cv. 'Hillquist').</title>
        <authorList>
            <person name="Bruna T."/>
            <person name="Aryal R."/>
            <person name="Dudchenko O."/>
            <person name="Sargent D.J."/>
            <person name="Mead D."/>
            <person name="Buti M."/>
            <person name="Cavallini A."/>
            <person name="Hytonen T."/>
            <person name="Andres J."/>
            <person name="Pham M."/>
            <person name="Weisz D."/>
            <person name="Mascagni F."/>
            <person name="Usai G."/>
            <person name="Natali L."/>
            <person name="Bassil N."/>
            <person name="Fernandez G.E."/>
            <person name="Lomsadze A."/>
            <person name="Armour M."/>
            <person name="Olukolu B."/>
            <person name="Poorten T."/>
            <person name="Britton C."/>
            <person name="Davik J."/>
            <person name="Ashrafi H."/>
            <person name="Aiden E.L."/>
            <person name="Borodovsky M."/>
            <person name="Worthington M."/>
        </authorList>
    </citation>
    <scope>NUCLEOTIDE SEQUENCE [LARGE SCALE GENOMIC DNA]</scope>
    <source>
        <strain evidence="3">PI 553951</strain>
    </source>
</reference>
<feature type="transmembrane region" description="Helical" evidence="2">
    <location>
        <begin position="282"/>
        <end position="306"/>
    </location>
</feature>
<dbReference type="AlphaFoldDB" id="A0AAW1WKJ9"/>
<evidence type="ECO:0000313" key="4">
    <source>
        <dbReference type="Proteomes" id="UP001457282"/>
    </source>
</evidence>
<feature type="region of interest" description="Disordered" evidence="1">
    <location>
        <begin position="62"/>
        <end position="94"/>
    </location>
</feature>
<gene>
    <name evidence="3" type="ORF">M0R45_033429</name>
</gene>
<feature type="compositionally biased region" description="Polar residues" evidence="1">
    <location>
        <begin position="365"/>
        <end position="386"/>
    </location>
</feature>
<keyword evidence="4" id="KW-1185">Reference proteome</keyword>
<evidence type="ECO:0000256" key="1">
    <source>
        <dbReference type="SAM" id="MobiDB-lite"/>
    </source>
</evidence>
<proteinExistence type="predicted"/>
<dbReference type="GO" id="GO:0009941">
    <property type="term" value="C:chloroplast envelope"/>
    <property type="evidence" value="ECO:0007669"/>
    <property type="project" value="TreeGrafter"/>
</dbReference>
<name>A0AAW1WKJ9_RUBAR</name>
<feature type="region of interest" description="Disordered" evidence="1">
    <location>
        <begin position="354"/>
        <end position="386"/>
    </location>
</feature>
<sequence length="386" mass="42914">MASMVATCFKFQPTLHPRLVFSSSLLRRPPKTFADPTQTPIFQVCFSARVLVPVDRAYHGAATGIRPGSDGTAVKNGRSPSWRPRAVQTQNDQISSEPNKNFILELVETIRSFLFGDGDPNRDSNEERWKLIGQYITSKGGVVAAEELAPYLEPLQTSGQKDSHPINDETFMLPVLTRYEGHPVIDEEDGNVLYRFISLQPTAKELGDPKFAKLNGGEVPKPKFFMEKKWQFSKTSLGEKAVVIGFCGLCWKGLDILTKGLLLETPVAPGGYVKLFSAMLPLLQICVVSFTAIPSLRFILFCIVFLKRNADIEKRNLARQRSAQELELPGLALRRKLQTARDLAKRLTIVMTAGSSGSRTERQSAKAQPRSNQECSNSSRNLVEDV</sequence>